<gene>
    <name evidence="2" type="ORF">QO018_005146</name>
</gene>
<evidence type="ECO:0000313" key="2">
    <source>
        <dbReference type="EMBL" id="MDQ0536252.1"/>
    </source>
</evidence>
<name>A0ABU0MS15_9PROT</name>
<organism evidence="2 3">
    <name type="scientific">Azospirillum picis</name>
    <dbReference type="NCBI Taxonomy" id="488438"/>
    <lineage>
        <taxon>Bacteria</taxon>
        <taxon>Pseudomonadati</taxon>
        <taxon>Pseudomonadota</taxon>
        <taxon>Alphaproteobacteria</taxon>
        <taxon>Rhodospirillales</taxon>
        <taxon>Azospirillaceae</taxon>
        <taxon>Azospirillum</taxon>
    </lineage>
</organism>
<evidence type="ECO:0000256" key="1">
    <source>
        <dbReference type="SAM" id="Phobius"/>
    </source>
</evidence>
<evidence type="ECO:0000313" key="3">
    <source>
        <dbReference type="Proteomes" id="UP001244552"/>
    </source>
</evidence>
<proteinExistence type="predicted"/>
<keyword evidence="1" id="KW-0472">Membrane</keyword>
<comment type="caution">
    <text evidence="2">The sequence shown here is derived from an EMBL/GenBank/DDBJ whole genome shotgun (WGS) entry which is preliminary data.</text>
</comment>
<feature type="transmembrane region" description="Helical" evidence="1">
    <location>
        <begin position="158"/>
        <end position="182"/>
    </location>
</feature>
<sequence>MSEQDANEPDWAGVPEVIAKEISRQGEVRTAALMTISLAAVQRAMTFASITATATTATVGAGIASASGSPLFAGLTVPAFTAALFFWLSCILSVTQARPIPLHAPGKHPRLLYSDAEYMAGPAPRSFGWDAEAYQHSIDFNEECLARNGRHMMTAIRLAVLAPAAALISWVAEVAGAGAWVAGVGQHLGFL</sequence>
<feature type="transmembrane region" description="Helical" evidence="1">
    <location>
        <begin position="71"/>
        <end position="94"/>
    </location>
</feature>
<dbReference type="Proteomes" id="UP001244552">
    <property type="component" value="Unassembled WGS sequence"/>
</dbReference>
<feature type="transmembrane region" description="Helical" evidence="1">
    <location>
        <begin position="44"/>
        <end position="65"/>
    </location>
</feature>
<dbReference type="RefSeq" id="WP_209988564.1">
    <property type="nucleotide sequence ID" value="NZ_JAGINO010000025.1"/>
</dbReference>
<accession>A0ABU0MS15</accession>
<dbReference type="EMBL" id="JAUSVU010000024">
    <property type="protein sequence ID" value="MDQ0536252.1"/>
    <property type="molecule type" value="Genomic_DNA"/>
</dbReference>
<reference evidence="2 3" key="1">
    <citation type="submission" date="2023-07" db="EMBL/GenBank/DDBJ databases">
        <title>Genomic Encyclopedia of Type Strains, Phase IV (KMG-IV): sequencing the most valuable type-strain genomes for metagenomic binning, comparative biology and taxonomic classification.</title>
        <authorList>
            <person name="Goeker M."/>
        </authorList>
    </citation>
    <scope>NUCLEOTIDE SEQUENCE [LARGE SCALE GENOMIC DNA]</scope>
    <source>
        <strain evidence="2 3">DSM 19922</strain>
    </source>
</reference>
<keyword evidence="1" id="KW-0812">Transmembrane</keyword>
<protein>
    <submittedName>
        <fullName evidence="2">Uncharacterized protein</fullName>
    </submittedName>
</protein>
<keyword evidence="3" id="KW-1185">Reference proteome</keyword>
<keyword evidence="1" id="KW-1133">Transmembrane helix</keyword>